<evidence type="ECO:0000256" key="2">
    <source>
        <dbReference type="PROSITE-ProRule" id="PRU00169"/>
    </source>
</evidence>
<name>A0A3S0XR99_CHLFR</name>
<dbReference type="OrthoDB" id="424582at2"/>
<dbReference type="PROSITE" id="PS50110">
    <property type="entry name" value="RESPONSE_REGULATORY"/>
    <property type="match status" value="1"/>
</dbReference>
<dbReference type="Pfam" id="PF00072">
    <property type="entry name" value="Response_reg"/>
    <property type="match status" value="1"/>
</dbReference>
<dbReference type="PANTHER" id="PTHR44591:SF22">
    <property type="entry name" value="CHEY SUBFAMILY"/>
    <property type="match status" value="1"/>
</dbReference>
<organism evidence="4 5">
    <name type="scientific">Chlorogloeopsis fritschii PCC 6912</name>
    <dbReference type="NCBI Taxonomy" id="211165"/>
    <lineage>
        <taxon>Bacteria</taxon>
        <taxon>Bacillati</taxon>
        <taxon>Cyanobacteriota</taxon>
        <taxon>Cyanophyceae</taxon>
        <taxon>Nostocales</taxon>
        <taxon>Chlorogloeopsidaceae</taxon>
        <taxon>Chlorogloeopsis</taxon>
    </lineage>
</organism>
<feature type="modified residue" description="4-aspartylphosphate" evidence="2">
    <location>
        <position position="55"/>
    </location>
</feature>
<evidence type="ECO:0000313" key="5">
    <source>
        <dbReference type="Proteomes" id="UP000268857"/>
    </source>
</evidence>
<evidence type="ECO:0000256" key="1">
    <source>
        <dbReference type="ARBA" id="ARBA00022553"/>
    </source>
</evidence>
<dbReference type="InterPro" id="IPR011006">
    <property type="entry name" value="CheY-like_superfamily"/>
</dbReference>
<gene>
    <name evidence="4" type="ORF">PCC6912_35220</name>
</gene>
<dbReference type="InterPro" id="IPR050595">
    <property type="entry name" value="Bact_response_regulator"/>
</dbReference>
<evidence type="ECO:0000259" key="3">
    <source>
        <dbReference type="PROSITE" id="PS50110"/>
    </source>
</evidence>
<dbReference type="EMBL" id="RSCJ01000014">
    <property type="protein sequence ID" value="RUR78757.1"/>
    <property type="molecule type" value="Genomic_DNA"/>
</dbReference>
<dbReference type="CDD" id="cd17552">
    <property type="entry name" value="REC_RR468-like"/>
    <property type="match status" value="1"/>
</dbReference>
<accession>A0A3S0XR99</accession>
<dbReference type="SUPFAM" id="SSF52172">
    <property type="entry name" value="CheY-like"/>
    <property type="match status" value="1"/>
</dbReference>
<proteinExistence type="predicted"/>
<dbReference type="GO" id="GO:0000160">
    <property type="term" value="P:phosphorelay signal transduction system"/>
    <property type="evidence" value="ECO:0007669"/>
    <property type="project" value="InterPro"/>
</dbReference>
<evidence type="ECO:0000313" key="4">
    <source>
        <dbReference type="EMBL" id="RUR78757.1"/>
    </source>
</evidence>
<reference evidence="4 5" key="1">
    <citation type="journal article" date="2019" name="Genome Biol. Evol.">
        <title>Day and night: Metabolic profiles and evolutionary relationships of six axenic non-marine cyanobacteria.</title>
        <authorList>
            <person name="Will S.E."/>
            <person name="Henke P."/>
            <person name="Boedeker C."/>
            <person name="Huang S."/>
            <person name="Brinkmann H."/>
            <person name="Rohde M."/>
            <person name="Jarek M."/>
            <person name="Friedl T."/>
            <person name="Seufert S."/>
            <person name="Schumacher M."/>
            <person name="Overmann J."/>
            <person name="Neumann-Schaal M."/>
            <person name="Petersen J."/>
        </authorList>
    </citation>
    <scope>NUCLEOTIDE SEQUENCE [LARGE SCALE GENOMIC DNA]</scope>
    <source>
        <strain evidence="4 5">PCC 6912</strain>
    </source>
</reference>
<dbReference type="STRING" id="211165.GCA_000317285_02198"/>
<feature type="domain" description="Response regulatory" evidence="3">
    <location>
        <begin position="5"/>
        <end position="122"/>
    </location>
</feature>
<comment type="caution">
    <text evidence="4">The sequence shown here is derived from an EMBL/GenBank/DDBJ whole genome shotgun (WGS) entry which is preliminary data.</text>
</comment>
<dbReference type="Proteomes" id="UP000268857">
    <property type="component" value="Unassembled WGS sequence"/>
</dbReference>
<dbReference type="AlphaFoldDB" id="A0A3S0XR99"/>
<dbReference type="Gene3D" id="3.40.50.2300">
    <property type="match status" value="1"/>
</dbReference>
<sequence length="126" mass="13628">MSAKCILVIDDEKNLCTIIQACLEKLGRWQVLTAHSGSEGLTLAEIEHPDAILLDVMMPDIDGLALFSKLQSNPSTQNIPVILLTAKVQTVDLNKFAQLGVAGVIPKPFDPLKLSHLVAEALGWKS</sequence>
<protein>
    <submittedName>
        <fullName evidence="4">Response regulator</fullName>
    </submittedName>
</protein>
<dbReference type="SMART" id="SM00448">
    <property type="entry name" value="REC"/>
    <property type="match status" value="1"/>
</dbReference>
<keyword evidence="5" id="KW-1185">Reference proteome</keyword>
<dbReference type="RefSeq" id="WP_016878881.1">
    <property type="nucleotide sequence ID" value="NZ_AJLN01000065.1"/>
</dbReference>
<dbReference type="InterPro" id="IPR001789">
    <property type="entry name" value="Sig_transdc_resp-reg_receiver"/>
</dbReference>
<dbReference type="PANTHER" id="PTHR44591">
    <property type="entry name" value="STRESS RESPONSE REGULATOR PROTEIN 1"/>
    <property type="match status" value="1"/>
</dbReference>
<keyword evidence="1 2" id="KW-0597">Phosphoprotein</keyword>